<dbReference type="Pfam" id="PF15430">
    <property type="entry name" value="SVWC"/>
    <property type="match status" value="1"/>
</dbReference>
<dbReference type="Proteomes" id="UP001233999">
    <property type="component" value="Unassembled WGS sequence"/>
</dbReference>
<protein>
    <recommendedName>
        <fullName evidence="4">Single domain-containing protein</fullName>
    </recommendedName>
</protein>
<sequence>MKLYLSLFSIFAVITFTATADCPSKCPGCENRTIGESWKVRITSECSGLTCKKTETNRYSWSMKGCAQYRLASGCVLPPANLTLEYPDCCPQPKCPEPVKRCPAKCPGCENRQIGETWNVRNDSGCEITCKRQEERRYSWTMKGC</sequence>
<name>A0AAD7Z7R8_DIPPU</name>
<dbReference type="InterPro" id="IPR029277">
    <property type="entry name" value="SVWC_dom"/>
</dbReference>
<keyword evidence="3" id="KW-0732">Signal</keyword>
<comment type="subcellular location">
    <subcellularLocation>
        <location evidence="1">Secreted</location>
    </subcellularLocation>
</comment>
<evidence type="ECO:0000313" key="5">
    <source>
        <dbReference type="EMBL" id="KAJ9575508.1"/>
    </source>
</evidence>
<feature type="chain" id="PRO_5042242462" description="Single domain-containing protein" evidence="3">
    <location>
        <begin position="21"/>
        <end position="145"/>
    </location>
</feature>
<reference evidence="5" key="1">
    <citation type="journal article" date="2023" name="IScience">
        <title>Live-bearing cockroach genome reveals convergent evolutionary mechanisms linked to viviparity in insects and beyond.</title>
        <authorList>
            <person name="Fouks B."/>
            <person name="Harrison M.C."/>
            <person name="Mikhailova A.A."/>
            <person name="Marchal E."/>
            <person name="English S."/>
            <person name="Carruthers M."/>
            <person name="Jennings E.C."/>
            <person name="Chiamaka E.L."/>
            <person name="Frigard R.A."/>
            <person name="Pippel M."/>
            <person name="Attardo G.M."/>
            <person name="Benoit J.B."/>
            <person name="Bornberg-Bauer E."/>
            <person name="Tobe S.S."/>
        </authorList>
    </citation>
    <scope>NUCLEOTIDE SEQUENCE</scope>
    <source>
        <strain evidence="5">Stay&amp;Tobe</strain>
    </source>
</reference>
<dbReference type="EMBL" id="JASPKZ010009833">
    <property type="protein sequence ID" value="KAJ9575508.1"/>
    <property type="molecule type" value="Genomic_DNA"/>
</dbReference>
<dbReference type="GO" id="GO:0005576">
    <property type="term" value="C:extracellular region"/>
    <property type="evidence" value="ECO:0007669"/>
    <property type="project" value="UniProtKB-SubCell"/>
</dbReference>
<keyword evidence="2" id="KW-0964">Secreted</keyword>
<dbReference type="SMART" id="SM01318">
    <property type="entry name" value="SVWC"/>
    <property type="match status" value="1"/>
</dbReference>
<evidence type="ECO:0000313" key="6">
    <source>
        <dbReference type="Proteomes" id="UP001233999"/>
    </source>
</evidence>
<feature type="signal peptide" evidence="3">
    <location>
        <begin position="1"/>
        <end position="20"/>
    </location>
</feature>
<evidence type="ECO:0000256" key="2">
    <source>
        <dbReference type="ARBA" id="ARBA00022525"/>
    </source>
</evidence>
<organism evidence="5 6">
    <name type="scientific">Diploptera punctata</name>
    <name type="common">Pacific beetle cockroach</name>
    <dbReference type="NCBI Taxonomy" id="6984"/>
    <lineage>
        <taxon>Eukaryota</taxon>
        <taxon>Metazoa</taxon>
        <taxon>Ecdysozoa</taxon>
        <taxon>Arthropoda</taxon>
        <taxon>Hexapoda</taxon>
        <taxon>Insecta</taxon>
        <taxon>Pterygota</taxon>
        <taxon>Neoptera</taxon>
        <taxon>Polyneoptera</taxon>
        <taxon>Dictyoptera</taxon>
        <taxon>Blattodea</taxon>
        <taxon>Blaberoidea</taxon>
        <taxon>Blaberidae</taxon>
        <taxon>Diplopterinae</taxon>
        <taxon>Diploptera</taxon>
    </lineage>
</organism>
<accession>A0AAD7Z7R8</accession>
<keyword evidence="6" id="KW-1185">Reference proteome</keyword>
<feature type="domain" description="Single" evidence="4">
    <location>
        <begin position="29"/>
        <end position="95"/>
    </location>
</feature>
<reference evidence="5" key="2">
    <citation type="submission" date="2023-05" db="EMBL/GenBank/DDBJ databases">
        <authorList>
            <person name="Fouks B."/>
        </authorList>
    </citation>
    <scope>NUCLEOTIDE SEQUENCE</scope>
    <source>
        <strain evidence="5">Stay&amp;Tobe</strain>
        <tissue evidence="5">Testes</tissue>
    </source>
</reference>
<evidence type="ECO:0000256" key="1">
    <source>
        <dbReference type="ARBA" id="ARBA00004613"/>
    </source>
</evidence>
<evidence type="ECO:0000259" key="4">
    <source>
        <dbReference type="SMART" id="SM01318"/>
    </source>
</evidence>
<comment type="caution">
    <text evidence="5">The sequence shown here is derived from an EMBL/GenBank/DDBJ whole genome shotgun (WGS) entry which is preliminary data.</text>
</comment>
<evidence type="ECO:0000256" key="3">
    <source>
        <dbReference type="SAM" id="SignalP"/>
    </source>
</evidence>
<gene>
    <name evidence="5" type="ORF">L9F63_007613</name>
</gene>
<proteinExistence type="predicted"/>
<dbReference type="AlphaFoldDB" id="A0AAD7Z7R8"/>